<proteinExistence type="predicted"/>
<evidence type="ECO:0000313" key="1">
    <source>
        <dbReference type="EMBL" id="GBO10464.1"/>
    </source>
</evidence>
<dbReference type="AlphaFoldDB" id="A0A4Y2UEE5"/>
<protein>
    <submittedName>
        <fullName evidence="1">Uncharacterized protein</fullName>
    </submittedName>
</protein>
<reference evidence="1 2" key="1">
    <citation type="journal article" date="2019" name="Sci. Rep.">
        <title>Orb-weaving spider Araneus ventricosus genome elucidates the spidroin gene catalogue.</title>
        <authorList>
            <person name="Kono N."/>
            <person name="Nakamura H."/>
            <person name="Ohtoshi R."/>
            <person name="Moran D.A.P."/>
            <person name="Shinohara A."/>
            <person name="Yoshida Y."/>
            <person name="Fujiwara M."/>
            <person name="Mori M."/>
            <person name="Tomita M."/>
            <person name="Arakawa K."/>
        </authorList>
    </citation>
    <scope>NUCLEOTIDE SEQUENCE [LARGE SCALE GENOMIC DNA]</scope>
</reference>
<name>A0A4Y2UEE5_ARAVE</name>
<evidence type="ECO:0000313" key="2">
    <source>
        <dbReference type="Proteomes" id="UP000499080"/>
    </source>
</evidence>
<comment type="caution">
    <text evidence="1">The sequence shown here is derived from an EMBL/GenBank/DDBJ whole genome shotgun (WGS) entry which is preliminary data.</text>
</comment>
<accession>A0A4Y2UEE5</accession>
<dbReference type="Proteomes" id="UP000499080">
    <property type="component" value="Unassembled WGS sequence"/>
</dbReference>
<gene>
    <name evidence="1" type="ORF">AVEN_124712_1</name>
</gene>
<organism evidence="1 2">
    <name type="scientific">Araneus ventricosus</name>
    <name type="common">Orbweaver spider</name>
    <name type="synonym">Epeira ventricosa</name>
    <dbReference type="NCBI Taxonomy" id="182803"/>
    <lineage>
        <taxon>Eukaryota</taxon>
        <taxon>Metazoa</taxon>
        <taxon>Ecdysozoa</taxon>
        <taxon>Arthropoda</taxon>
        <taxon>Chelicerata</taxon>
        <taxon>Arachnida</taxon>
        <taxon>Araneae</taxon>
        <taxon>Araneomorphae</taxon>
        <taxon>Entelegynae</taxon>
        <taxon>Araneoidea</taxon>
        <taxon>Araneidae</taxon>
        <taxon>Araneus</taxon>
    </lineage>
</organism>
<dbReference type="EMBL" id="BGPR01035576">
    <property type="protein sequence ID" value="GBO10464.1"/>
    <property type="molecule type" value="Genomic_DNA"/>
</dbReference>
<sequence>MRNSMLRKRVLAFPGGIVMGDFYPPPVIVRISYGRRRALVGDVYYDSGFSTRASEADVIQKTRMPSQGVGSNFLVMRTPRGALLDSK</sequence>
<keyword evidence="2" id="KW-1185">Reference proteome</keyword>